<dbReference type="OrthoDB" id="9799670at2"/>
<proteinExistence type="predicted"/>
<evidence type="ECO:0000313" key="3">
    <source>
        <dbReference type="Proteomes" id="UP000070560"/>
    </source>
</evidence>
<dbReference type="RefSeq" id="WP_066062016.1">
    <property type="nucleotide sequence ID" value="NZ_CP013015.1"/>
</dbReference>
<reference evidence="1 3" key="1">
    <citation type="submission" date="2015-10" db="EMBL/GenBank/DDBJ databases">
        <title>Candidatus Desulfofervidus auxilii, a hydrogenotrophic sulfate-reducing bacterium involved in the thermophilic anaerobic oxidation of methane.</title>
        <authorList>
            <person name="Krukenberg V."/>
            <person name="Richter M."/>
            <person name="Wegener G."/>
        </authorList>
    </citation>
    <scope>NUCLEOTIDE SEQUENCE [LARGE SCALE GENOMIC DNA]</scope>
    <source>
        <strain evidence="1 3">HS1</strain>
    </source>
</reference>
<protein>
    <recommendedName>
        <fullName evidence="4">DUF2283 domain-containing protein</fullName>
    </recommendedName>
</protein>
<accession>A0A7U4QK83</accession>
<dbReference type="EMBL" id="CP013015">
    <property type="protein sequence ID" value="AMM41881.1"/>
    <property type="molecule type" value="Genomic_DNA"/>
</dbReference>
<dbReference type="EMBL" id="CP013015">
    <property type="protein sequence ID" value="AMM40875.1"/>
    <property type="molecule type" value="Genomic_DNA"/>
</dbReference>
<keyword evidence="3" id="KW-1185">Reference proteome</keyword>
<evidence type="ECO:0008006" key="4">
    <source>
        <dbReference type="Google" id="ProtNLM"/>
    </source>
</evidence>
<dbReference type="PANTHER" id="PTHR37029">
    <property type="entry name" value="SSR1768 PROTEIN"/>
    <property type="match status" value="1"/>
</dbReference>
<gene>
    <name evidence="1" type="ORF">HS1_001071</name>
    <name evidence="2" type="ORF">HS1_002095</name>
</gene>
<evidence type="ECO:0000313" key="1">
    <source>
        <dbReference type="EMBL" id="AMM40875.1"/>
    </source>
</evidence>
<dbReference type="PANTHER" id="PTHR37029:SF1">
    <property type="entry name" value="SSR1768 PROTEIN"/>
    <property type="match status" value="1"/>
</dbReference>
<sequence length="72" mass="7995">MKITYDSSVDAAYIEFKSAKEVTTIRLTEDVAIDLGANEEVIGIEILNASKHLSLDKKEPYIILEKLKAKVA</sequence>
<organism evidence="1 3">
    <name type="scientific">Desulfofervidus auxilii</name>
    <dbReference type="NCBI Taxonomy" id="1621989"/>
    <lineage>
        <taxon>Bacteria</taxon>
        <taxon>Pseudomonadati</taxon>
        <taxon>Thermodesulfobacteriota</taxon>
        <taxon>Candidatus Desulfofervidia</taxon>
        <taxon>Candidatus Desulfofervidales</taxon>
        <taxon>Candidatus Desulfofervidaceae</taxon>
        <taxon>Candidatus Desulfofervidus</taxon>
    </lineage>
</organism>
<dbReference type="AlphaFoldDB" id="A0A7U4QK83"/>
<dbReference type="InterPro" id="IPR019270">
    <property type="entry name" value="DUF2283"/>
</dbReference>
<name>A0A7U4QK83_DESA2</name>
<evidence type="ECO:0000313" key="2">
    <source>
        <dbReference type="EMBL" id="AMM41881.1"/>
    </source>
</evidence>
<dbReference type="KEGG" id="daw:HS1_002095"/>
<dbReference type="Pfam" id="PF10049">
    <property type="entry name" value="DUF2283"/>
    <property type="match status" value="1"/>
</dbReference>
<dbReference type="KEGG" id="daw:HS1_001071"/>
<dbReference type="Proteomes" id="UP000070560">
    <property type="component" value="Chromosome"/>
</dbReference>